<dbReference type="InterPro" id="IPR051504">
    <property type="entry name" value="Plant_metabolite_acyltrans"/>
</dbReference>
<dbReference type="GO" id="GO:0050734">
    <property type="term" value="F:hydroxycinnamoyltransferase activity"/>
    <property type="evidence" value="ECO:0007669"/>
    <property type="project" value="UniProtKB-ARBA"/>
</dbReference>
<evidence type="ECO:0000256" key="2">
    <source>
        <dbReference type="ARBA" id="ARBA00023315"/>
    </source>
</evidence>
<dbReference type="Gramene" id="ONIVA04G23650.1">
    <property type="protein sequence ID" value="ONIVA04G23650.1"/>
    <property type="gene ID" value="ONIVA04G23650"/>
</dbReference>
<dbReference type="OMA" id="RWVERIT"/>
<feature type="region of interest" description="Disordered" evidence="3">
    <location>
        <begin position="543"/>
        <end position="565"/>
    </location>
</feature>
<reference evidence="4" key="1">
    <citation type="submission" date="2015-04" db="UniProtKB">
        <authorList>
            <consortium name="EnsemblPlants"/>
        </authorList>
    </citation>
    <scope>IDENTIFICATION</scope>
    <source>
        <strain evidence="4">SL10</strain>
    </source>
</reference>
<keyword evidence="2" id="KW-0012">Acyltransferase</keyword>
<evidence type="ECO:0000256" key="3">
    <source>
        <dbReference type="SAM" id="MobiDB-lite"/>
    </source>
</evidence>
<accession>A0A0E0H5N2</accession>
<dbReference type="HOGENOM" id="CLU_014546_7_2_1"/>
<sequence length="565" mass="60238">MAQPRTHVVGGLRALRTAIVSPSPAPPAGERALPLTFLDAQWLSAHPVERVFFYRLGPGGDDVDAVLSRLVESLARALHAFYPLAGRVRLTPGETNRYELFYQPGDGVAFTVAEHDGVGVGVDELADTDEPREVARIATFVPELPKGGAVLALQATVLPPDRRGLALGVTVHHSACDGVSSTHFLHTWAAACAGDRVLPEPPVIDRTIIRDRNDMYDAFASPASEAKHAFDSPDVAGKLLATFTLSRQQLQNVKDAVAGEAARRGVAPPRCTSLVATLGLTWLCFRRAGPDGEEGPRGDGRAHLVFPVDHRSRLEPRVPEKYLGNCIGPGFATAHETELATTTTTADGLFTACAAVAAGIDEAVRGEPTYWERWVERITEAYADDMSLSVAGSTRFGVYDMDFGFGRPAKVDVVSVAKTDAMSVAEDRSGSGGIEVGIALSPARMERFRRWLADAIALLSSNLSVRVGPSPTITEGLLTACTADRCRRRHRRGFGVYDVDFGFGRAAKVDVVSVEKTDAMSVAEDRFGSGGIEMGIALPSERSAWRGSGGGSPTTLPGSSSSQHN</sequence>
<dbReference type="Pfam" id="PF02458">
    <property type="entry name" value="Transferase"/>
    <property type="match status" value="1"/>
</dbReference>
<dbReference type="AlphaFoldDB" id="A0A0E0H5N2"/>
<evidence type="ECO:0000313" key="4">
    <source>
        <dbReference type="EnsemblPlants" id="ONIVA04G23650.1"/>
    </source>
</evidence>
<protein>
    <submittedName>
        <fullName evidence="4">Uncharacterized protein</fullName>
    </submittedName>
</protein>
<proteinExistence type="predicted"/>
<name>A0A0E0H5N2_ORYNI</name>
<dbReference type="EnsemblPlants" id="ONIVA04G23650.1">
    <property type="protein sequence ID" value="ONIVA04G23650.1"/>
    <property type="gene ID" value="ONIVA04G23650"/>
</dbReference>
<dbReference type="PANTHER" id="PTHR31625">
    <property type="match status" value="1"/>
</dbReference>
<dbReference type="InterPro" id="IPR023213">
    <property type="entry name" value="CAT-like_dom_sf"/>
</dbReference>
<dbReference type="eggNOG" id="ENOG502QPXT">
    <property type="taxonomic scope" value="Eukaryota"/>
</dbReference>
<evidence type="ECO:0000313" key="5">
    <source>
        <dbReference type="Proteomes" id="UP000006591"/>
    </source>
</evidence>
<feature type="compositionally biased region" description="Low complexity" evidence="3">
    <location>
        <begin position="553"/>
        <end position="565"/>
    </location>
</feature>
<reference evidence="4" key="2">
    <citation type="submission" date="2018-04" db="EMBL/GenBank/DDBJ databases">
        <title>OnivRS2 (Oryza nivara Reference Sequence Version 2).</title>
        <authorList>
            <person name="Zhang J."/>
            <person name="Kudrna D."/>
            <person name="Lee S."/>
            <person name="Talag J."/>
            <person name="Rajasekar S."/>
            <person name="Welchert J."/>
            <person name="Hsing Y.-I."/>
            <person name="Wing R.A."/>
        </authorList>
    </citation>
    <scope>NUCLEOTIDE SEQUENCE [LARGE SCALE GENOMIC DNA]</scope>
    <source>
        <strain evidence="4">SL10</strain>
    </source>
</reference>
<dbReference type="Gene3D" id="3.30.559.10">
    <property type="entry name" value="Chloramphenicol acetyltransferase-like domain"/>
    <property type="match status" value="3"/>
</dbReference>
<keyword evidence="5" id="KW-1185">Reference proteome</keyword>
<keyword evidence="1" id="KW-0808">Transferase</keyword>
<evidence type="ECO:0000256" key="1">
    <source>
        <dbReference type="ARBA" id="ARBA00022679"/>
    </source>
</evidence>
<organism evidence="4">
    <name type="scientific">Oryza nivara</name>
    <name type="common">Indian wild rice</name>
    <name type="synonym">Oryza sativa f. spontanea</name>
    <dbReference type="NCBI Taxonomy" id="4536"/>
    <lineage>
        <taxon>Eukaryota</taxon>
        <taxon>Viridiplantae</taxon>
        <taxon>Streptophyta</taxon>
        <taxon>Embryophyta</taxon>
        <taxon>Tracheophyta</taxon>
        <taxon>Spermatophyta</taxon>
        <taxon>Magnoliopsida</taxon>
        <taxon>Liliopsida</taxon>
        <taxon>Poales</taxon>
        <taxon>Poaceae</taxon>
        <taxon>BOP clade</taxon>
        <taxon>Oryzoideae</taxon>
        <taxon>Oryzeae</taxon>
        <taxon>Oryzinae</taxon>
        <taxon>Oryza</taxon>
    </lineage>
</organism>
<dbReference type="Proteomes" id="UP000006591">
    <property type="component" value="Chromosome 4"/>
</dbReference>
<dbReference type="SUPFAM" id="SSF52777">
    <property type="entry name" value="CoA-dependent acyltransferases"/>
    <property type="match status" value="1"/>
</dbReference>